<protein>
    <recommendedName>
        <fullName evidence="4">BZIP domain-containing protein</fullName>
    </recommendedName>
</protein>
<organism evidence="2 3">
    <name type="scientific">Saitozyma podzolica</name>
    <dbReference type="NCBI Taxonomy" id="1890683"/>
    <lineage>
        <taxon>Eukaryota</taxon>
        <taxon>Fungi</taxon>
        <taxon>Dikarya</taxon>
        <taxon>Basidiomycota</taxon>
        <taxon>Agaricomycotina</taxon>
        <taxon>Tremellomycetes</taxon>
        <taxon>Tremellales</taxon>
        <taxon>Trimorphomycetaceae</taxon>
        <taxon>Saitozyma</taxon>
    </lineage>
</organism>
<accession>A0A427XVZ5</accession>
<dbReference type="AlphaFoldDB" id="A0A427XVZ5"/>
<evidence type="ECO:0000256" key="1">
    <source>
        <dbReference type="SAM" id="MobiDB-lite"/>
    </source>
</evidence>
<dbReference type="EMBL" id="RSCD01000025">
    <property type="protein sequence ID" value="RSH83020.1"/>
    <property type="molecule type" value="Genomic_DNA"/>
</dbReference>
<dbReference type="OrthoDB" id="2575404at2759"/>
<name>A0A427XVZ5_9TREE</name>
<dbReference type="Gene3D" id="1.20.5.170">
    <property type="match status" value="1"/>
</dbReference>
<sequence>MESLAAVAPELLGEDDGLLWVPEGYGIASTQPQAIEPQLLQRRISGLSWAPSKPHSHLFQASPVLALAQGEHEVTFLATTGSGRRQSDGDAILLDSDDQPQSSSFTRERYEREAEEREPETERQMGMGMNVDDGELVSMKGNKKAKRRMQNRLAQRVFRARSKVQHQEVADHLKRLECLSRTQVDRLRELTALVDRLQGGNIELKQGGSHTDPSRLVNKYLDSVADHKVRHRPTSNLTFHPIVLSLGGMMYGSTTKVFASWKRVMMRGTYNLMLKRSSLCLLQARVRSFGL</sequence>
<feature type="region of interest" description="Disordered" evidence="1">
    <location>
        <begin position="79"/>
        <end position="127"/>
    </location>
</feature>
<dbReference type="SUPFAM" id="SSF57959">
    <property type="entry name" value="Leucine zipper domain"/>
    <property type="match status" value="1"/>
</dbReference>
<reference evidence="2 3" key="1">
    <citation type="submission" date="2018-11" db="EMBL/GenBank/DDBJ databases">
        <title>Genome sequence of Saitozyma podzolica DSM 27192.</title>
        <authorList>
            <person name="Aliyu H."/>
            <person name="Gorte O."/>
            <person name="Ochsenreither K."/>
        </authorList>
    </citation>
    <scope>NUCLEOTIDE SEQUENCE [LARGE SCALE GENOMIC DNA]</scope>
    <source>
        <strain evidence="2 3">DSM 27192</strain>
    </source>
</reference>
<gene>
    <name evidence="2" type="ORF">EHS25_005730</name>
</gene>
<evidence type="ECO:0000313" key="3">
    <source>
        <dbReference type="Proteomes" id="UP000279259"/>
    </source>
</evidence>
<evidence type="ECO:0008006" key="4">
    <source>
        <dbReference type="Google" id="ProtNLM"/>
    </source>
</evidence>
<dbReference type="CDD" id="cd14688">
    <property type="entry name" value="bZIP_YAP"/>
    <property type="match status" value="1"/>
</dbReference>
<dbReference type="GO" id="GO:0003700">
    <property type="term" value="F:DNA-binding transcription factor activity"/>
    <property type="evidence" value="ECO:0007669"/>
    <property type="project" value="InterPro"/>
</dbReference>
<feature type="compositionally biased region" description="Basic and acidic residues" evidence="1">
    <location>
        <begin position="106"/>
        <end position="123"/>
    </location>
</feature>
<dbReference type="InterPro" id="IPR046347">
    <property type="entry name" value="bZIP_sf"/>
</dbReference>
<comment type="caution">
    <text evidence="2">The sequence shown here is derived from an EMBL/GenBank/DDBJ whole genome shotgun (WGS) entry which is preliminary data.</text>
</comment>
<dbReference type="Proteomes" id="UP000279259">
    <property type="component" value="Unassembled WGS sequence"/>
</dbReference>
<proteinExistence type="predicted"/>
<keyword evidence="3" id="KW-1185">Reference proteome</keyword>
<evidence type="ECO:0000313" key="2">
    <source>
        <dbReference type="EMBL" id="RSH83020.1"/>
    </source>
</evidence>